<accession>A0ABN0U2N0</accession>
<proteinExistence type="predicted"/>
<comment type="caution">
    <text evidence="2">The sequence shown here is derived from an EMBL/GenBank/DDBJ whole genome shotgun (WGS) entry which is preliminary data.</text>
</comment>
<dbReference type="Pfam" id="PF00550">
    <property type="entry name" value="PP-binding"/>
    <property type="match status" value="1"/>
</dbReference>
<dbReference type="PROSITE" id="PS50075">
    <property type="entry name" value="CARRIER"/>
    <property type="match status" value="1"/>
</dbReference>
<dbReference type="Gene3D" id="1.10.1200.10">
    <property type="entry name" value="ACP-like"/>
    <property type="match status" value="1"/>
</dbReference>
<dbReference type="EMBL" id="BAAAFN010000017">
    <property type="protein sequence ID" value="GAA0236639.1"/>
    <property type="molecule type" value="Genomic_DNA"/>
</dbReference>
<organism evidence="2 3">
    <name type="scientific">Castellaniella daejeonensis</name>
    <dbReference type="NCBI Taxonomy" id="659013"/>
    <lineage>
        <taxon>Bacteria</taxon>
        <taxon>Pseudomonadati</taxon>
        <taxon>Pseudomonadota</taxon>
        <taxon>Betaproteobacteria</taxon>
        <taxon>Burkholderiales</taxon>
        <taxon>Alcaligenaceae</taxon>
        <taxon>Castellaniella</taxon>
    </lineage>
</organism>
<evidence type="ECO:0000259" key="1">
    <source>
        <dbReference type="PROSITE" id="PS50075"/>
    </source>
</evidence>
<dbReference type="InterPro" id="IPR036736">
    <property type="entry name" value="ACP-like_sf"/>
</dbReference>
<keyword evidence="3" id="KW-1185">Reference proteome</keyword>
<name>A0ABN0U2N0_9BURK</name>
<evidence type="ECO:0000313" key="3">
    <source>
        <dbReference type="Proteomes" id="UP001501176"/>
    </source>
</evidence>
<reference evidence="2 3" key="1">
    <citation type="journal article" date="2019" name="Int. J. Syst. Evol. Microbiol.">
        <title>The Global Catalogue of Microorganisms (GCM) 10K type strain sequencing project: providing services to taxonomists for standard genome sequencing and annotation.</title>
        <authorList>
            <consortium name="The Broad Institute Genomics Platform"/>
            <consortium name="The Broad Institute Genome Sequencing Center for Infectious Disease"/>
            <person name="Wu L."/>
            <person name="Ma J."/>
        </authorList>
    </citation>
    <scope>NUCLEOTIDE SEQUENCE [LARGE SCALE GENOMIC DNA]</scope>
    <source>
        <strain evidence="2 3">JCM 16240</strain>
    </source>
</reference>
<dbReference type="InterPro" id="IPR009081">
    <property type="entry name" value="PP-bd_ACP"/>
</dbReference>
<dbReference type="Proteomes" id="UP001501176">
    <property type="component" value="Unassembled WGS sequence"/>
</dbReference>
<feature type="domain" description="Carrier" evidence="1">
    <location>
        <begin position="1"/>
        <end position="76"/>
    </location>
</feature>
<evidence type="ECO:0000313" key="2">
    <source>
        <dbReference type="EMBL" id="GAA0236639.1"/>
    </source>
</evidence>
<sequence length="80" mass="9031">MTALSLESMRADIARMLHESPDDIRDDDNLMDLGLDSMRLMKLASQWREAGARLEFADLATDATLAHWWSIVARGQAREA</sequence>
<dbReference type="SUPFAM" id="SSF47336">
    <property type="entry name" value="ACP-like"/>
    <property type="match status" value="1"/>
</dbReference>
<dbReference type="RefSeq" id="WP_325125376.1">
    <property type="nucleotide sequence ID" value="NZ_BAAAFN010000017.1"/>
</dbReference>
<gene>
    <name evidence="2" type="ORF">GCM10009125_26940</name>
</gene>
<protein>
    <recommendedName>
        <fullName evidence="1">Carrier domain-containing protein</fullName>
    </recommendedName>
</protein>